<evidence type="ECO:0000313" key="2">
    <source>
        <dbReference type="EMBL" id="EFG26847.2"/>
    </source>
</evidence>
<feature type="binding site" evidence="1">
    <location>
        <position position="193"/>
    </location>
    <ligand>
        <name>Zn(2+)</name>
        <dbReference type="ChEBI" id="CHEBI:29105"/>
    </ligand>
</feature>
<dbReference type="PANTHER" id="PTHR30037">
    <property type="entry name" value="DNA-3-METHYLADENINE GLYCOSYLASE 1"/>
    <property type="match status" value="1"/>
</dbReference>
<reference evidence="2 3" key="1">
    <citation type="submission" date="2012-01" db="EMBL/GenBank/DDBJ databases">
        <title>The Genome Sequence of Scardovia inopinata F0304.</title>
        <authorList>
            <consortium name="The Broad Institute Genome Sequencing Platform"/>
            <person name="Earl A."/>
            <person name="Ward D."/>
            <person name="Feldgarden M."/>
            <person name="Gevers D."/>
            <person name="Izard J."/>
            <person name="Baranova O.V."/>
            <person name="Blanton J.M."/>
            <person name="Tanner A.C."/>
            <person name="Dewhirst F.E."/>
            <person name="Young S.K."/>
            <person name="Zeng Q."/>
            <person name="Gargeya S."/>
            <person name="Fitzgerald M."/>
            <person name="Haas B."/>
            <person name="Abouelleil A."/>
            <person name="Alvarado L."/>
            <person name="Arachchi H.M."/>
            <person name="Berlin A."/>
            <person name="Chapman S.B."/>
            <person name="Gearin G."/>
            <person name="Goldberg J."/>
            <person name="Griggs A."/>
            <person name="Gujja S."/>
            <person name="Hansen M."/>
            <person name="Heiman D."/>
            <person name="Howarth C."/>
            <person name="Larimer J."/>
            <person name="Lui A."/>
            <person name="MacDonald P.J."/>
            <person name="McCowen C."/>
            <person name="Montmayeur A."/>
            <person name="Murphy C."/>
            <person name="Neiman D."/>
            <person name="Pearson M."/>
            <person name="Priest M."/>
            <person name="Roberts A."/>
            <person name="Saif S."/>
            <person name="Shea T."/>
            <person name="Sisk P."/>
            <person name="Stolte C."/>
            <person name="Sykes S."/>
            <person name="Wortman J."/>
            <person name="Nusbaum C."/>
            <person name="Birren B."/>
        </authorList>
    </citation>
    <scope>NUCLEOTIDE SEQUENCE [LARGE SCALE GENOMIC DNA]</scope>
    <source>
        <strain evidence="2 3">F0304</strain>
    </source>
</reference>
<accession>W5IJ32</accession>
<proteinExistence type="predicted"/>
<dbReference type="GO" id="GO:0008725">
    <property type="term" value="F:DNA-3-methyladenine glycosylase activity"/>
    <property type="evidence" value="ECO:0007669"/>
    <property type="project" value="InterPro"/>
</dbReference>
<evidence type="ECO:0000313" key="3">
    <source>
        <dbReference type="Proteomes" id="UP000005777"/>
    </source>
</evidence>
<keyword evidence="1" id="KW-0479">Metal-binding</keyword>
<dbReference type="InterPro" id="IPR052891">
    <property type="entry name" value="DNA-3mA_glycosylase"/>
</dbReference>
<name>W5IJ32_SCAIO</name>
<dbReference type="InterPro" id="IPR011257">
    <property type="entry name" value="DNA_glycosylase"/>
</dbReference>
<organism evidence="2 3">
    <name type="scientific">Scardovia inopinata F0304</name>
    <dbReference type="NCBI Taxonomy" id="641146"/>
    <lineage>
        <taxon>Bacteria</taxon>
        <taxon>Bacillati</taxon>
        <taxon>Actinomycetota</taxon>
        <taxon>Actinomycetes</taxon>
        <taxon>Bifidobacteriales</taxon>
        <taxon>Bifidobacteriaceae</taxon>
        <taxon>Scardovia</taxon>
    </lineage>
</organism>
<dbReference type="Proteomes" id="UP000005777">
    <property type="component" value="Unassembled WGS sequence"/>
</dbReference>
<dbReference type="AlphaFoldDB" id="W5IJ32"/>
<feature type="binding site" evidence="1">
    <location>
        <position position="197"/>
    </location>
    <ligand>
        <name>Zn(2+)</name>
        <dbReference type="ChEBI" id="CHEBI:29105"/>
    </ligand>
</feature>
<dbReference type="GO" id="GO:0006284">
    <property type="term" value="P:base-excision repair"/>
    <property type="evidence" value="ECO:0007669"/>
    <property type="project" value="InterPro"/>
</dbReference>
<comment type="caution">
    <text evidence="2">The sequence shown here is derived from an EMBL/GenBank/DDBJ whole genome shotgun (WGS) entry which is preliminary data.</text>
</comment>
<protein>
    <submittedName>
        <fullName evidence="2">DNA-3-methyladenine glycosylase I</fullName>
    </submittedName>
</protein>
<dbReference type="eggNOG" id="COG2818">
    <property type="taxonomic scope" value="Bacteria"/>
</dbReference>
<dbReference type="EMBL" id="ADCX01000003">
    <property type="protein sequence ID" value="EFG26847.2"/>
    <property type="molecule type" value="Genomic_DNA"/>
</dbReference>
<dbReference type="GO" id="GO:0046872">
    <property type="term" value="F:metal ion binding"/>
    <property type="evidence" value="ECO:0007669"/>
    <property type="project" value="UniProtKB-KW"/>
</dbReference>
<feature type="binding site" evidence="1">
    <location>
        <position position="35"/>
    </location>
    <ligand>
        <name>Zn(2+)</name>
        <dbReference type="ChEBI" id="CHEBI:29105"/>
    </ligand>
</feature>
<dbReference type="PANTHER" id="PTHR30037:SF4">
    <property type="entry name" value="DNA-3-METHYLADENINE GLYCOSYLASE I"/>
    <property type="match status" value="1"/>
</dbReference>
<gene>
    <name evidence="2" type="ORF">HMPREF9020_00475</name>
</gene>
<dbReference type="HOGENOM" id="CLU_083758_1_0_11"/>
<keyword evidence="3" id="KW-1185">Reference proteome</keyword>
<dbReference type="SUPFAM" id="SSF48150">
    <property type="entry name" value="DNA-glycosylase"/>
    <property type="match status" value="1"/>
</dbReference>
<keyword evidence="1" id="KW-0862">Zinc</keyword>
<sequence>MEESGMKNDEITEMSKSAKFFTCWGPTDALSAAYHDHRWCRPLHNDQELFAMLILEGQQAGLSWSLILRREKDLRQAYDNFNPVLVAAYTDARLEELHNNSAIIRNKLKIRSARNNARHFLEIQEKFGSFDSYIWSFTQGEVVDHHLGETDPMPTENSLSQQISRDLKKRGFTFVGPIIIYSYLQGIGLINDHRENCPSRLSQI</sequence>
<dbReference type="Pfam" id="PF03352">
    <property type="entry name" value="Adenine_glyco"/>
    <property type="match status" value="1"/>
</dbReference>
<dbReference type="Gene3D" id="1.10.340.30">
    <property type="entry name" value="Hypothetical protein, domain 2"/>
    <property type="match status" value="1"/>
</dbReference>
<evidence type="ECO:0000256" key="1">
    <source>
        <dbReference type="PIRSR" id="PIRSR605019-1"/>
    </source>
</evidence>
<dbReference type="InterPro" id="IPR005019">
    <property type="entry name" value="Adenine_glyco"/>
</dbReference>